<proteinExistence type="predicted"/>
<organism evidence="2 3">
    <name type="scientific">Arthrobacter methylotrophus</name>
    <dbReference type="NCBI Taxonomy" id="121291"/>
    <lineage>
        <taxon>Bacteria</taxon>
        <taxon>Bacillati</taxon>
        <taxon>Actinomycetota</taxon>
        <taxon>Actinomycetes</taxon>
        <taxon>Micrococcales</taxon>
        <taxon>Micrococcaceae</taxon>
        <taxon>Arthrobacter</taxon>
    </lineage>
</organism>
<evidence type="ECO:0000259" key="1">
    <source>
        <dbReference type="SMART" id="SM00849"/>
    </source>
</evidence>
<dbReference type="SUPFAM" id="SSF56281">
    <property type="entry name" value="Metallo-hydrolase/oxidoreductase"/>
    <property type="match status" value="1"/>
</dbReference>
<accession>A0ABV5UMV1</accession>
<dbReference type="InterPro" id="IPR050662">
    <property type="entry name" value="Sec-metab_biosynth-thioest"/>
</dbReference>
<gene>
    <name evidence="2" type="ORF">ACFFPI_01050</name>
</gene>
<dbReference type="InterPro" id="IPR001279">
    <property type="entry name" value="Metallo-B-lactamas"/>
</dbReference>
<keyword evidence="3" id="KW-1185">Reference proteome</keyword>
<protein>
    <submittedName>
        <fullName evidence="2">MBL fold metallo-hydrolase</fullName>
    </submittedName>
</protein>
<dbReference type="Gene3D" id="3.60.15.10">
    <property type="entry name" value="Ribonuclease Z/Hydroxyacylglutathione hydrolase-like"/>
    <property type="match status" value="1"/>
</dbReference>
<dbReference type="PANTHER" id="PTHR23131:SF4">
    <property type="entry name" value="METALLO-BETA-LACTAMASE SUPERFAMILY POTEIN"/>
    <property type="match status" value="1"/>
</dbReference>
<evidence type="ECO:0000313" key="2">
    <source>
        <dbReference type="EMBL" id="MFB9712744.1"/>
    </source>
</evidence>
<comment type="caution">
    <text evidence="2">The sequence shown here is derived from an EMBL/GenBank/DDBJ whole genome shotgun (WGS) entry which is preliminary data.</text>
</comment>
<dbReference type="Proteomes" id="UP001589536">
    <property type="component" value="Unassembled WGS sequence"/>
</dbReference>
<feature type="domain" description="Metallo-beta-lactamase" evidence="1">
    <location>
        <begin position="31"/>
        <end position="237"/>
    </location>
</feature>
<dbReference type="SMART" id="SM00849">
    <property type="entry name" value="Lactamase_B"/>
    <property type="match status" value="1"/>
</dbReference>
<dbReference type="EMBL" id="JBHMBH010000006">
    <property type="protein sequence ID" value="MFB9712744.1"/>
    <property type="molecule type" value="Genomic_DNA"/>
</dbReference>
<dbReference type="RefSeq" id="WP_376953288.1">
    <property type="nucleotide sequence ID" value="NZ_JBHMBH010000006.1"/>
</dbReference>
<dbReference type="PANTHER" id="PTHR23131">
    <property type="entry name" value="ENDORIBONUCLEASE LACTB2"/>
    <property type="match status" value="1"/>
</dbReference>
<name>A0ABV5UMV1_9MICC</name>
<sequence length="309" mass="33831">MEEEIGGGVIEVADLIWRVPVPLPGNKRPADINVYAIQDADCALHLVDAGWDTEEAWYALSQGLRRIGHVVEDVRSVTVTHLHRDHRGLAERLRQVSGATLAMHRHDAAAQFVSRAVGEDELDAWGVPPAARTALRDATPVEQPPTTVDRVLSDNATIEIPGRPAKVIHTPGHTAGSVCVALANERLVLTGDHVLPDQFPGIGLGGPDRNDRNHLLEYRRSLELLSTMGDWVALPGHGEPITNLPARIEEILRHHEGRSSDVLGVKATRPHATVWETAQSVKWSAGWDGLSPWHRISALRQTEMHLTAV</sequence>
<dbReference type="InterPro" id="IPR036866">
    <property type="entry name" value="RibonucZ/Hydroxyglut_hydro"/>
</dbReference>
<evidence type="ECO:0000313" key="3">
    <source>
        <dbReference type="Proteomes" id="UP001589536"/>
    </source>
</evidence>
<reference evidence="2 3" key="1">
    <citation type="submission" date="2024-09" db="EMBL/GenBank/DDBJ databases">
        <authorList>
            <person name="Sun Q."/>
            <person name="Mori K."/>
        </authorList>
    </citation>
    <scope>NUCLEOTIDE SEQUENCE [LARGE SCALE GENOMIC DNA]</scope>
    <source>
        <strain evidence="2 3">JCM 13519</strain>
    </source>
</reference>
<dbReference type="Pfam" id="PF00753">
    <property type="entry name" value="Lactamase_B"/>
    <property type="match status" value="1"/>
</dbReference>